<name>D8PUU1_SCHCM</name>
<feature type="compositionally biased region" description="Low complexity" evidence="1">
    <location>
        <begin position="304"/>
        <end position="328"/>
    </location>
</feature>
<feature type="compositionally biased region" description="Basic and acidic residues" evidence="1">
    <location>
        <begin position="187"/>
        <end position="196"/>
    </location>
</feature>
<evidence type="ECO:0000313" key="2">
    <source>
        <dbReference type="EMBL" id="EFI99920.1"/>
    </source>
</evidence>
<proteinExistence type="predicted"/>
<sequence length="1053" mass="117479">MGKNVKSEPVEPQMPEEEEEEGDYEIETIIHARVTDEGKGWWAGYPDEENSYVEEGDMSGAQLLIDSFWADVGLDNHDYQPGQILEPSKKWLKRQIKISRGEMEEKRRKKEANKAATHKRAGSSSKKAKDSVIDYDDTGTRKRKSSTVKKEKPVKTERRRRSASRRESDSSDDGDNTPLSARPKKKGAQETKERRSTSVSKGKKRMVIDSDDEVEEVEESPPPRKTKKTYQKSEEEKKKRKRVEASSSGSEDDVPLSHHSPPKKKKTEAKKVVEALFSDDETEVQQAASQPSTRKPKPPPIAIPSNSGSQAMSASTSAATPSGISPATGTTKRSYERRGVQFMRDEYTSTSGLSTKAKLAQAKPAQGASLPSFTKKSKQQKEAESASTPAGAGPPSAGPATGGTNQAAAGPSSAGPSKPAPLPKRKVPLPNRKGSGSISAPPTPQLDMDVDQRPEPAAAPPTPRNTEAAAQFLNQLVQERDFSGLMDFDEPEVAPMEVDHEPVPPPRLKQAAPLPPAELDSFECTKPVDLIFGASDEPQHVCDMHFFNLTVRRNDTAVPFKVGLAPLDRVVLGRFHDYTDLPLLLQACKPVSQLAMVEAATVADRSGFAMVREYLNSMDQVAIIRFFVFEEWIGNIILFPSAAVRIRELFECPAYYQRDDILFAALVPWRIVPVSAKPDEHVSMYQFNEATPSLRSQPVPPVQMSSDMKTDLSSRWTVMKGRYQEALHVLQFPKEVLEFISKQERTFYIHRPSDEFCPFDLQGRELKGRAAEEVVGYETRLLQTVLRRGPIEGERKPPAPAPLERTVWIHVGALHDIGNIPKLVERLGAHDINFYSYGTHESVPRQMWGIHTLFTYGGAVTFTPRSLLNDPFWTASLMTQLHEHPAWCCYIPPEPETFAFSRILEAIDEGRCGFTTAPPSYRSPDAPLDAPIGQPHASQALQMLRDRWHDEQLDILALLDGQEILEYALKAYDDRVGKSDRDLDNFILDELQDDFAAVQVQPPILYEYRRFIIVHGPRELALRRDRFECMTVDGLVFKDGFFDISLEGAAVKS</sequence>
<dbReference type="Proteomes" id="UP000007431">
    <property type="component" value="Unassembled WGS sequence"/>
</dbReference>
<gene>
    <name evidence="2" type="ORF">SCHCODRAFT_104972</name>
</gene>
<feature type="compositionally biased region" description="Acidic residues" evidence="1">
    <location>
        <begin position="14"/>
        <end position="23"/>
    </location>
</feature>
<feature type="non-terminal residue" evidence="2">
    <location>
        <position position="1053"/>
    </location>
</feature>
<dbReference type="SUPFAM" id="SSF54160">
    <property type="entry name" value="Chromo domain-like"/>
    <property type="match status" value="1"/>
</dbReference>
<evidence type="ECO:0008006" key="4">
    <source>
        <dbReference type="Google" id="ProtNLM"/>
    </source>
</evidence>
<dbReference type="PANTHER" id="PTHR48125:SF12">
    <property type="entry name" value="AT HOOK TRANSCRIPTION FACTOR FAMILY-RELATED"/>
    <property type="match status" value="1"/>
</dbReference>
<dbReference type="EMBL" id="GL377303">
    <property type="protein sequence ID" value="EFI99920.1"/>
    <property type="molecule type" value="Genomic_DNA"/>
</dbReference>
<protein>
    <recommendedName>
        <fullName evidence="4">Chromo domain-containing protein</fullName>
    </recommendedName>
</protein>
<dbReference type="HOGENOM" id="CLU_012918_0_0_1"/>
<dbReference type="PANTHER" id="PTHR48125">
    <property type="entry name" value="LP07818P1"/>
    <property type="match status" value="1"/>
</dbReference>
<dbReference type="eggNOG" id="ENOG502SPMN">
    <property type="taxonomic scope" value="Eukaryota"/>
</dbReference>
<dbReference type="OMA" id="KKWRWSG"/>
<feature type="compositionally biased region" description="Polar residues" evidence="1">
    <location>
        <begin position="284"/>
        <end position="293"/>
    </location>
</feature>
<reference evidence="2 3" key="1">
    <citation type="journal article" date="2010" name="Nat. Biotechnol.">
        <title>Genome sequence of the model mushroom Schizophyllum commune.</title>
        <authorList>
            <person name="Ohm R.A."/>
            <person name="de Jong J.F."/>
            <person name="Lugones L.G."/>
            <person name="Aerts A."/>
            <person name="Kothe E."/>
            <person name="Stajich J.E."/>
            <person name="de Vries R.P."/>
            <person name="Record E."/>
            <person name="Levasseur A."/>
            <person name="Baker S.E."/>
            <person name="Bartholomew K.A."/>
            <person name="Coutinho P.M."/>
            <person name="Erdmann S."/>
            <person name="Fowler T.J."/>
            <person name="Gathman A.C."/>
            <person name="Lombard V."/>
            <person name="Henrissat B."/>
            <person name="Knabe N."/>
            <person name="Kuees U."/>
            <person name="Lilly W.W."/>
            <person name="Lindquist E."/>
            <person name="Lucas S."/>
            <person name="Magnuson J.K."/>
            <person name="Piumi F."/>
            <person name="Raudaskoski M."/>
            <person name="Salamov A."/>
            <person name="Schmutz J."/>
            <person name="Schwarze F.W.M.R."/>
            <person name="vanKuyk P.A."/>
            <person name="Horton J.S."/>
            <person name="Grigoriev I.V."/>
            <person name="Woesten H.A.B."/>
        </authorList>
    </citation>
    <scope>NUCLEOTIDE SEQUENCE [LARGE SCALE GENOMIC DNA]</scope>
    <source>
        <strain evidence="3">H4-8 / FGSC 9210</strain>
    </source>
</reference>
<feature type="region of interest" description="Disordered" evidence="1">
    <location>
        <begin position="98"/>
        <end position="465"/>
    </location>
</feature>
<feature type="compositionally biased region" description="Acidic residues" evidence="1">
    <location>
        <begin position="209"/>
        <end position="219"/>
    </location>
</feature>
<feature type="region of interest" description="Disordered" evidence="1">
    <location>
        <begin position="1"/>
        <end position="23"/>
    </location>
</feature>
<dbReference type="AlphaFoldDB" id="D8PUU1"/>
<dbReference type="InterPro" id="IPR016197">
    <property type="entry name" value="Chromo-like_dom_sf"/>
</dbReference>
<keyword evidence="3" id="KW-1185">Reference proteome</keyword>
<dbReference type="InParanoid" id="D8PUU1"/>
<dbReference type="VEuPathDB" id="FungiDB:SCHCODRAFT_01144378"/>
<dbReference type="STRING" id="578458.D8PUU1"/>
<evidence type="ECO:0000313" key="3">
    <source>
        <dbReference type="Proteomes" id="UP000007431"/>
    </source>
</evidence>
<dbReference type="Gene3D" id="2.40.50.40">
    <property type="match status" value="1"/>
</dbReference>
<accession>D8PUU1</accession>
<evidence type="ECO:0000256" key="1">
    <source>
        <dbReference type="SAM" id="MobiDB-lite"/>
    </source>
</evidence>
<feature type="compositionally biased region" description="Basic residues" evidence="1">
    <location>
        <begin position="107"/>
        <end position="121"/>
    </location>
</feature>
<feature type="compositionally biased region" description="Basic and acidic residues" evidence="1">
    <location>
        <begin position="333"/>
        <end position="347"/>
    </location>
</feature>
<feature type="compositionally biased region" description="Low complexity" evidence="1">
    <location>
        <begin position="385"/>
        <end position="417"/>
    </location>
</feature>
<organism evidence="3">
    <name type="scientific">Schizophyllum commune (strain H4-8 / FGSC 9210)</name>
    <name type="common">Split gill fungus</name>
    <dbReference type="NCBI Taxonomy" id="578458"/>
    <lineage>
        <taxon>Eukaryota</taxon>
        <taxon>Fungi</taxon>
        <taxon>Dikarya</taxon>
        <taxon>Basidiomycota</taxon>
        <taxon>Agaricomycotina</taxon>
        <taxon>Agaricomycetes</taxon>
        <taxon>Agaricomycetidae</taxon>
        <taxon>Agaricales</taxon>
        <taxon>Schizophyllaceae</taxon>
        <taxon>Schizophyllum</taxon>
    </lineage>
</organism>